<keyword evidence="5" id="KW-0597">Phosphoprotein</keyword>
<dbReference type="PROSITE" id="PS50109">
    <property type="entry name" value="HIS_KIN"/>
    <property type="match status" value="1"/>
</dbReference>
<feature type="transmembrane region" description="Helical" evidence="14">
    <location>
        <begin position="140"/>
        <end position="160"/>
    </location>
</feature>
<reference evidence="17 18" key="1">
    <citation type="submission" date="2022-03" db="EMBL/GenBank/DDBJ databases">
        <title>Pseudonocardia alaer sp. nov., a novel actinomycete isolated from reed forest soil.</title>
        <authorList>
            <person name="Wang L."/>
        </authorList>
    </citation>
    <scope>NUCLEOTIDE SEQUENCE [LARGE SCALE GENOMIC DNA]</scope>
    <source>
        <strain evidence="17 18">Y-16303</strain>
    </source>
</reference>
<organism evidence="17 18">
    <name type="scientific">Pseudonocardia alaniniphila</name>
    <dbReference type="NCBI Taxonomy" id="75291"/>
    <lineage>
        <taxon>Bacteria</taxon>
        <taxon>Bacillati</taxon>
        <taxon>Actinomycetota</taxon>
        <taxon>Actinomycetes</taxon>
        <taxon>Pseudonocardiales</taxon>
        <taxon>Pseudonocardiaceae</taxon>
        <taxon>Pseudonocardia</taxon>
    </lineage>
</organism>
<comment type="caution">
    <text evidence="17">The sequence shown here is derived from an EMBL/GenBank/DDBJ whole genome shotgun (WGS) entry which is preliminary data.</text>
</comment>
<keyword evidence="8" id="KW-0547">Nucleotide-binding</keyword>
<evidence type="ECO:0000256" key="8">
    <source>
        <dbReference type="ARBA" id="ARBA00022741"/>
    </source>
</evidence>
<keyword evidence="4" id="KW-1003">Cell membrane</keyword>
<proteinExistence type="predicted"/>
<dbReference type="SUPFAM" id="SSF47384">
    <property type="entry name" value="Homodimeric domain of signal transducing histidine kinase"/>
    <property type="match status" value="1"/>
</dbReference>
<dbReference type="Gene3D" id="6.10.340.10">
    <property type="match status" value="1"/>
</dbReference>
<evidence type="ECO:0000256" key="7">
    <source>
        <dbReference type="ARBA" id="ARBA00022692"/>
    </source>
</evidence>
<evidence type="ECO:0000256" key="13">
    <source>
        <dbReference type="SAM" id="MobiDB-lite"/>
    </source>
</evidence>
<keyword evidence="7 14" id="KW-0812">Transmembrane</keyword>
<dbReference type="InterPro" id="IPR036097">
    <property type="entry name" value="HisK_dim/P_sf"/>
</dbReference>
<comment type="catalytic activity">
    <reaction evidence="1">
        <text>ATP + protein L-histidine = ADP + protein N-phospho-L-histidine.</text>
        <dbReference type="EC" id="2.7.13.3"/>
    </reaction>
</comment>
<keyword evidence="6" id="KW-0808">Transferase</keyword>
<dbReference type="InterPro" id="IPR050980">
    <property type="entry name" value="2C_sensor_his_kinase"/>
</dbReference>
<dbReference type="Gene3D" id="3.30.565.10">
    <property type="entry name" value="Histidine kinase-like ATPase, C-terminal domain"/>
    <property type="match status" value="1"/>
</dbReference>
<evidence type="ECO:0000259" key="16">
    <source>
        <dbReference type="PROSITE" id="PS50885"/>
    </source>
</evidence>
<evidence type="ECO:0000256" key="1">
    <source>
        <dbReference type="ARBA" id="ARBA00000085"/>
    </source>
</evidence>
<dbReference type="CDD" id="cd00082">
    <property type="entry name" value="HisKA"/>
    <property type="match status" value="1"/>
</dbReference>
<name>A0ABS9TSQ1_9PSEU</name>
<dbReference type="PROSITE" id="PS50885">
    <property type="entry name" value="HAMP"/>
    <property type="match status" value="1"/>
</dbReference>
<dbReference type="InterPro" id="IPR036890">
    <property type="entry name" value="HATPase_C_sf"/>
</dbReference>
<dbReference type="Gene3D" id="1.10.287.130">
    <property type="match status" value="1"/>
</dbReference>
<evidence type="ECO:0000256" key="11">
    <source>
        <dbReference type="ARBA" id="ARBA00022989"/>
    </source>
</evidence>
<dbReference type="Pfam" id="PF00512">
    <property type="entry name" value="HisKA"/>
    <property type="match status" value="1"/>
</dbReference>
<keyword evidence="11 14" id="KW-1133">Transmembrane helix</keyword>
<dbReference type="PANTHER" id="PTHR44936:SF9">
    <property type="entry name" value="SENSOR PROTEIN CREC"/>
    <property type="match status" value="1"/>
</dbReference>
<dbReference type="Pfam" id="PF00672">
    <property type="entry name" value="HAMP"/>
    <property type="match status" value="1"/>
</dbReference>
<keyword evidence="18" id="KW-1185">Reference proteome</keyword>
<dbReference type="SUPFAM" id="SSF55874">
    <property type="entry name" value="ATPase domain of HSP90 chaperone/DNA topoisomerase II/histidine kinase"/>
    <property type="match status" value="1"/>
</dbReference>
<evidence type="ECO:0000256" key="14">
    <source>
        <dbReference type="SAM" id="Phobius"/>
    </source>
</evidence>
<keyword evidence="12" id="KW-0902">Two-component regulatory system</keyword>
<dbReference type="Pfam" id="PF02518">
    <property type="entry name" value="HATPase_c"/>
    <property type="match status" value="1"/>
</dbReference>
<dbReference type="CDD" id="cd06225">
    <property type="entry name" value="HAMP"/>
    <property type="match status" value="1"/>
</dbReference>
<dbReference type="RefSeq" id="WP_241042377.1">
    <property type="nucleotide sequence ID" value="NZ_BAAAJF010000016.1"/>
</dbReference>
<protein>
    <recommendedName>
        <fullName evidence="3">histidine kinase</fullName>
        <ecNumber evidence="3">2.7.13.3</ecNumber>
    </recommendedName>
</protein>
<keyword evidence="10" id="KW-0067">ATP-binding</keyword>
<keyword evidence="9 17" id="KW-0418">Kinase</keyword>
<evidence type="ECO:0000259" key="15">
    <source>
        <dbReference type="PROSITE" id="PS50109"/>
    </source>
</evidence>
<dbReference type="SMART" id="SM00304">
    <property type="entry name" value="HAMP"/>
    <property type="match status" value="1"/>
</dbReference>
<accession>A0ABS9TSQ1</accession>
<sequence>MRTRIIGLAVWASVLAIVLFGVPLALAVHQYAMQAERSELERVANAVSFTVASDVYDGERIDEISGPGLIKVAVYDQHGNQLGGMGPRGESEVGEALGGGIGSGKVAGDLVVAVPVTHDDDVIGAVRASAPESAVMQRVVLVWAGMAALAALAVAAAWLVGRRQARRLALPLEDLAVAARRLGEGDFSVRTRRGGIPEIDSVGSALNGTAGRLDDLLAREQAFSADASHQLRTPLAGLRLRLEAVLERPDNELRAAIAASLVDADRLETTIDELLALARNKRAAQTAPIDLGALLAEMSPEWCARLALQGRTLELKIDSGVQNPSASTAAVRQILGVLIDNATVHGSGTVTVAVRESSDAVAIDVCDEGAGVSDPENVLFTQRADERNGHGIGLPLARRLAEADDGRLELTQRTPPVFTLLLPSAVAEDPVVEPAPDDSPRATATSEPRRRWSVGRVPTDSRAPGA</sequence>
<feature type="domain" description="HAMP" evidence="16">
    <location>
        <begin position="166"/>
        <end position="218"/>
    </location>
</feature>
<evidence type="ECO:0000256" key="4">
    <source>
        <dbReference type="ARBA" id="ARBA00022475"/>
    </source>
</evidence>
<feature type="domain" description="Histidine kinase" evidence="15">
    <location>
        <begin position="226"/>
        <end position="426"/>
    </location>
</feature>
<dbReference type="EMBL" id="JAKXMK010000046">
    <property type="protein sequence ID" value="MCH6171572.1"/>
    <property type="molecule type" value="Genomic_DNA"/>
</dbReference>
<dbReference type="SMART" id="SM00387">
    <property type="entry name" value="HATPase_c"/>
    <property type="match status" value="1"/>
</dbReference>
<dbReference type="InterPro" id="IPR005467">
    <property type="entry name" value="His_kinase_dom"/>
</dbReference>
<evidence type="ECO:0000256" key="6">
    <source>
        <dbReference type="ARBA" id="ARBA00022679"/>
    </source>
</evidence>
<keyword evidence="14" id="KW-0472">Membrane</keyword>
<comment type="subcellular location">
    <subcellularLocation>
        <location evidence="2">Cell membrane</location>
        <topology evidence="2">Multi-pass membrane protein</topology>
    </subcellularLocation>
</comment>
<evidence type="ECO:0000256" key="2">
    <source>
        <dbReference type="ARBA" id="ARBA00004651"/>
    </source>
</evidence>
<gene>
    <name evidence="17" type="ORF">MMF94_38270</name>
</gene>
<dbReference type="Proteomes" id="UP001299970">
    <property type="component" value="Unassembled WGS sequence"/>
</dbReference>
<evidence type="ECO:0000313" key="17">
    <source>
        <dbReference type="EMBL" id="MCH6171572.1"/>
    </source>
</evidence>
<evidence type="ECO:0000313" key="18">
    <source>
        <dbReference type="Proteomes" id="UP001299970"/>
    </source>
</evidence>
<dbReference type="InterPro" id="IPR003661">
    <property type="entry name" value="HisK_dim/P_dom"/>
</dbReference>
<dbReference type="InterPro" id="IPR003660">
    <property type="entry name" value="HAMP_dom"/>
</dbReference>
<dbReference type="SMART" id="SM00388">
    <property type="entry name" value="HisKA"/>
    <property type="match status" value="1"/>
</dbReference>
<dbReference type="PANTHER" id="PTHR44936">
    <property type="entry name" value="SENSOR PROTEIN CREC"/>
    <property type="match status" value="1"/>
</dbReference>
<evidence type="ECO:0000256" key="12">
    <source>
        <dbReference type="ARBA" id="ARBA00023012"/>
    </source>
</evidence>
<dbReference type="InterPro" id="IPR003594">
    <property type="entry name" value="HATPase_dom"/>
</dbReference>
<evidence type="ECO:0000256" key="10">
    <source>
        <dbReference type="ARBA" id="ARBA00022840"/>
    </source>
</evidence>
<evidence type="ECO:0000256" key="3">
    <source>
        <dbReference type="ARBA" id="ARBA00012438"/>
    </source>
</evidence>
<dbReference type="EC" id="2.7.13.3" evidence="3"/>
<dbReference type="GO" id="GO:0016301">
    <property type="term" value="F:kinase activity"/>
    <property type="evidence" value="ECO:0007669"/>
    <property type="project" value="UniProtKB-KW"/>
</dbReference>
<feature type="region of interest" description="Disordered" evidence="13">
    <location>
        <begin position="428"/>
        <end position="466"/>
    </location>
</feature>
<evidence type="ECO:0000256" key="5">
    <source>
        <dbReference type="ARBA" id="ARBA00022553"/>
    </source>
</evidence>
<evidence type="ECO:0000256" key="9">
    <source>
        <dbReference type="ARBA" id="ARBA00022777"/>
    </source>
</evidence>